<keyword evidence="1" id="KW-0808">Transferase</keyword>
<gene>
    <name evidence="1" type="ORF">BDY19DRAFT_895302</name>
</gene>
<proteinExistence type="predicted"/>
<sequence>MDHNDNTSSNGNGRPTSPSPSLYSFHSSVDERIILREMYGRILNNQNDTYFLPADHEEHRRLDLQHHIYTLMLGDLYPAGSLVRKALRPRANRRPKVLDIGTGSGRWVIDMAKEFPHCDVVGVDLAPPRLEGEAPSNCRFEIDDANLGFAHFRQQFDVVHARATSMGIRDYPAFLKELALTLRPGGVLLLGEGEMQLYDEQRRPLSFSEVTSSWIERVFFAGYNAVKTRGGSIDASAMTPSWLRSIDSLIDVGWAKAFIPIGPWIYANERDRVLAEMLRTNCLQYISGLIPLLLSDGYLPESVEKMKREATAELQELRVNIYSRWSFAWAIKKP</sequence>
<dbReference type="EMBL" id="MU274925">
    <property type="protein sequence ID" value="KAI0086187.1"/>
    <property type="molecule type" value="Genomic_DNA"/>
</dbReference>
<comment type="caution">
    <text evidence="1">The sequence shown here is derived from an EMBL/GenBank/DDBJ whole genome shotgun (WGS) entry which is preliminary data.</text>
</comment>
<evidence type="ECO:0000313" key="2">
    <source>
        <dbReference type="Proteomes" id="UP001055072"/>
    </source>
</evidence>
<evidence type="ECO:0000313" key="1">
    <source>
        <dbReference type="EMBL" id="KAI0086187.1"/>
    </source>
</evidence>
<organism evidence="1 2">
    <name type="scientific">Irpex rosettiformis</name>
    <dbReference type="NCBI Taxonomy" id="378272"/>
    <lineage>
        <taxon>Eukaryota</taxon>
        <taxon>Fungi</taxon>
        <taxon>Dikarya</taxon>
        <taxon>Basidiomycota</taxon>
        <taxon>Agaricomycotina</taxon>
        <taxon>Agaricomycetes</taxon>
        <taxon>Polyporales</taxon>
        <taxon>Irpicaceae</taxon>
        <taxon>Irpex</taxon>
    </lineage>
</organism>
<accession>A0ACB8TVU4</accession>
<protein>
    <submittedName>
        <fullName evidence="1">S-adenosyl-L-methionine-dependent methyltransferase</fullName>
    </submittedName>
</protein>
<dbReference type="Proteomes" id="UP001055072">
    <property type="component" value="Unassembled WGS sequence"/>
</dbReference>
<keyword evidence="2" id="KW-1185">Reference proteome</keyword>
<name>A0ACB8TVU4_9APHY</name>
<reference evidence="1" key="1">
    <citation type="journal article" date="2021" name="Environ. Microbiol.">
        <title>Gene family expansions and transcriptome signatures uncover fungal adaptations to wood decay.</title>
        <authorList>
            <person name="Hage H."/>
            <person name="Miyauchi S."/>
            <person name="Viragh M."/>
            <person name="Drula E."/>
            <person name="Min B."/>
            <person name="Chaduli D."/>
            <person name="Navarro D."/>
            <person name="Favel A."/>
            <person name="Norest M."/>
            <person name="Lesage-Meessen L."/>
            <person name="Balint B."/>
            <person name="Merenyi Z."/>
            <person name="de Eugenio L."/>
            <person name="Morin E."/>
            <person name="Martinez A.T."/>
            <person name="Baldrian P."/>
            <person name="Stursova M."/>
            <person name="Martinez M.J."/>
            <person name="Novotny C."/>
            <person name="Magnuson J.K."/>
            <person name="Spatafora J.W."/>
            <person name="Maurice S."/>
            <person name="Pangilinan J."/>
            <person name="Andreopoulos W."/>
            <person name="LaButti K."/>
            <person name="Hundley H."/>
            <person name="Na H."/>
            <person name="Kuo A."/>
            <person name="Barry K."/>
            <person name="Lipzen A."/>
            <person name="Henrissat B."/>
            <person name="Riley R."/>
            <person name="Ahrendt S."/>
            <person name="Nagy L.G."/>
            <person name="Grigoriev I.V."/>
            <person name="Martin F."/>
            <person name="Rosso M.N."/>
        </authorList>
    </citation>
    <scope>NUCLEOTIDE SEQUENCE</scope>
    <source>
        <strain evidence="1">CBS 384.51</strain>
    </source>
</reference>
<keyword evidence="1" id="KW-0489">Methyltransferase</keyword>